<protein>
    <submittedName>
        <fullName evidence="3">Sugar transporter</fullName>
    </submittedName>
</protein>
<dbReference type="RefSeq" id="WP_131608356.1">
    <property type="nucleotide sequence ID" value="NZ_SJSM01000004.1"/>
</dbReference>
<accession>A0A4R0NEF3</accession>
<dbReference type="Pfam" id="PF11412">
    <property type="entry name" value="DsbD_N"/>
    <property type="match status" value="1"/>
</dbReference>
<dbReference type="Gene3D" id="2.60.40.1250">
    <property type="entry name" value="Thiol:disulfide interchange protein DsbD, N-terminal domain"/>
    <property type="match status" value="1"/>
</dbReference>
<evidence type="ECO:0000313" key="4">
    <source>
        <dbReference type="Proteomes" id="UP000291117"/>
    </source>
</evidence>
<dbReference type="AlphaFoldDB" id="A0A4R0NEF3"/>
<evidence type="ECO:0000313" key="3">
    <source>
        <dbReference type="EMBL" id="TCC96944.1"/>
    </source>
</evidence>
<feature type="signal peptide" evidence="1">
    <location>
        <begin position="1"/>
        <end position="19"/>
    </location>
</feature>
<keyword evidence="3" id="KW-0762">Sugar transport</keyword>
<dbReference type="EMBL" id="SJSM01000004">
    <property type="protein sequence ID" value="TCC96944.1"/>
    <property type="molecule type" value="Genomic_DNA"/>
</dbReference>
<feature type="domain" description="Thiol:disulfide interchange protein DsbD N-terminal" evidence="2">
    <location>
        <begin position="35"/>
        <end position="144"/>
    </location>
</feature>
<dbReference type="Proteomes" id="UP000291117">
    <property type="component" value="Unassembled WGS sequence"/>
</dbReference>
<dbReference type="OrthoDB" id="767251at2"/>
<evidence type="ECO:0000256" key="1">
    <source>
        <dbReference type="SAM" id="SignalP"/>
    </source>
</evidence>
<sequence length="148" mass="16556">MKKLLIFIALCLVGELASAQILNPVKWSYAAKRLNSKEAIVYLKATIDNGWHIYSQNIAGDGPTKTAFSFHPSKDYVLNGKTIEPKPISHFDKMFNMKIGYFEKAVIFQQKINIKSKGKIAVKGKLEFGTCDDTQCLPPQEIEFSVGV</sequence>
<dbReference type="InterPro" id="IPR028250">
    <property type="entry name" value="DsbDN"/>
</dbReference>
<organism evidence="3 4">
    <name type="scientific">Pedobacter hiemivivus</name>
    <dbReference type="NCBI Taxonomy" id="2530454"/>
    <lineage>
        <taxon>Bacteria</taxon>
        <taxon>Pseudomonadati</taxon>
        <taxon>Bacteroidota</taxon>
        <taxon>Sphingobacteriia</taxon>
        <taxon>Sphingobacteriales</taxon>
        <taxon>Sphingobacteriaceae</taxon>
        <taxon>Pedobacter</taxon>
    </lineage>
</organism>
<keyword evidence="4" id="KW-1185">Reference proteome</keyword>
<gene>
    <name evidence="3" type="ORF">EZ444_08755</name>
</gene>
<dbReference type="InterPro" id="IPR036929">
    <property type="entry name" value="DsbDN_sf"/>
</dbReference>
<proteinExistence type="predicted"/>
<feature type="chain" id="PRO_5020413540" evidence="1">
    <location>
        <begin position="20"/>
        <end position="148"/>
    </location>
</feature>
<reference evidence="3 4" key="1">
    <citation type="submission" date="2019-02" db="EMBL/GenBank/DDBJ databases">
        <title>Pedobacter sp. RP-3-8 sp. nov., isolated from Arctic soil.</title>
        <authorList>
            <person name="Dahal R.H."/>
        </authorList>
    </citation>
    <scope>NUCLEOTIDE SEQUENCE [LARGE SCALE GENOMIC DNA]</scope>
    <source>
        <strain evidence="3 4">RP-3-8</strain>
    </source>
</reference>
<comment type="caution">
    <text evidence="3">The sequence shown here is derived from an EMBL/GenBank/DDBJ whole genome shotgun (WGS) entry which is preliminary data.</text>
</comment>
<name>A0A4R0NEF3_9SPHI</name>
<evidence type="ECO:0000259" key="2">
    <source>
        <dbReference type="Pfam" id="PF11412"/>
    </source>
</evidence>
<keyword evidence="3" id="KW-0813">Transport</keyword>
<keyword evidence="1" id="KW-0732">Signal</keyword>